<keyword evidence="4 6" id="KW-0472">Membrane</keyword>
<protein>
    <submittedName>
        <fullName evidence="8">Uncharacterized integral membrane protein</fullName>
    </submittedName>
</protein>
<organism evidence="8 9">
    <name type="scientific">Corynebacterium spheniscorum</name>
    <dbReference type="NCBI Taxonomy" id="185761"/>
    <lineage>
        <taxon>Bacteria</taxon>
        <taxon>Bacillati</taxon>
        <taxon>Actinomycetota</taxon>
        <taxon>Actinomycetes</taxon>
        <taxon>Mycobacteriales</taxon>
        <taxon>Corynebacteriaceae</taxon>
        <taxon>Corynebacterium</taxon>
    </lineage>
</organism>
<dbReference type="EMBL" id="FOPJ01000003">
    <property type="protein sequence ID" value="SFG36547.1"/>
    <property type="molecule type" value="Genomic_DNA"/>
</dbReference>
<dbReference type="InterPro" id="IPR010445">
    <property type="entry name" value="LapA_dom"/>
</dbReference>
<keyword evidence="2 6" id="KW-0812">Transmembrane</keyword>
<feature type="transmembrane region" description="Helical" evidence="6">
    <location>
        <begin position="73"/>
        <end position="96"/>
    </location>
</feature>
<proteinExistence type="predicted"/>
<dbReference type="RefSeq" id="WP_092284405.1">
    <property type="nucleotide sequence ID" value="NZ_FOPJ01000003.1"/>
</dbReference>
<evidence type="ECO:0000259" key="7">
    <source>
        <dbReference type="Pfam" id="PF06305"/>
    </source>
</evidence>
<reference evidence="8 9" key="1">
    <citation type="submission" date="2016-10" db="EMBL/GenBank/DDBJ databases">
        <authorList>
            <person name="de Groot N.N."/>
        </authorList>
    </citation>
    <scope>NUCLEOTIDE SEQUENCE [LARGE SCALE GENOMIC DNA]</scope>
    <source>
        <strain>J11</strain>
        <strain evidence="9">PG 39</strain>
    </source>
</reference>
<evidence type="ECO:0000256" key="4">
    <source>
        <dbReference type="ARBA" id="ARBA00023136"/>
    </source>
</evidence>
<keyword evidence="9" id="KW-1185">Reference proteome</keyword>
<evidence type="ECO:0000256" key="6">
    <source>
        <dbReference type="SAM" id="Phobius"/>
    </source>
</evidence>
<feature type="transmembrane region" description="Helical" evidence="6">
    <location>
        <begin position="116"/>
        <end position="139"/>
    </location>
</feature>
<dbReference type="GO" id="GO:0005886">
    <property type="term" value="C:plasma membrane"/>
    <property type="evidence" value="ECO:0007669"/>
    <property type="project" value="InterPro"/>
</dbReference>
<feature type="region of interest" description="Disordered" evidence="5">
    <location>
        <begin position="1"/>
        <end position="70"/>
    </location>
</feature>
<name>A0A1I2RD58_9CORY</name>
<evidence type="ECO:0000313" key="8">
    <source>
        <dbReference type="EMBL" id="SFG36547.1"/>
    </source>
</evidence>
<evidence type="ECO:0000313" key="9">
    <source>
        <dbReference type="Proteomes" id="UP000199065"/>
    </source>
</evidence>
<evidence type="ECO:0000256" key="5">
    <source>
        <dbReference type="SAM" id="MobiDB-lite"/>
    </source>
</evidence>
<dbReference type="AlphaFoldDB" id="A0A1I2RD58"/>
<dbReference type="Pfam" id="PF06305">
    <property type="entry name" value="LapA_dom"/>
    <property type="match status" value="1"/>
</dbReference>
<feature type="domain" description="Lipopolysaccharide assembly protein A" evidence="7">
    <location>
        <begin position="97"/>
        <end position="150"/>
    </location>
</feature>
<evidence type="ECO:0000256" key="2">
    <source>
        <dbReference type="ARBA" id="ARBA00022692"/>
    </source>
</evidence>
<keyword evidence="3 6" id="KW-1133">Transmembrane helix</keyword>
<gene>
    <name evidence="8" type="ORF">SAMN05660282_00667</name>
</gene>
<accession>A0A1I2RD58</accession>
<keyword evidence="1" id="KW-1003">Cell membrane</keyword>
<evidence type="ECO:0000256" key="1">
    <source>
        <dbReference type="ARBA" id="ARBA00022475"/>
    </source>
</evidence>
<dbReference type="OrthoDB" id="4427099at2"/>
<sequence length="151" mass="16382">MTNTPPRDPQEPYAEPNLAEPTYAEPTYDPAANAQTPVTNPPAVREEQPVAEPAPVETTAPEKPAKPKVKGSLAGSTWVAMIVGLFLLIALLAFILQNQQPVELKLWTWEFSFPAGVGFLLAAIVGALIMALVGGVRMLELRRQAKKNARR</sequence>
<evidence type="ECO:0000256" key="3">
    <source>
        <dbReference type="ARBA" id="ARBA00022989"/>
    </source>
</evidence>
<dbReference type="Proteomes" id="UP000199065">
    <property type="component" value="Unassembled WGS sequence"/>
</dbReference>
<dbReference type="STRING" id="185761.SAMN05660282_00667"/>